<dbReference type="AlphaFoldDB" id="A0A3S3P256"/>
<reference evidence="2 3" key="1">
    <citation type="journal article" date="2018" name="Gigascience">
        <title>Genomes of trombidid mites reveal novel predicted allergens and laterally-transferred genes associated with secondary metabolism.</title>
        <authorList>
            <person name="Dong X."/>
            <person name="Chaisiri K."/>
            <person name="Xia D."/>
            <person name="Armstrong S.D."/>
            <person name="Fang Y."/>
            <person name="Donnelly M.J."/>
            <person name="Kadowaki T."/>
            <person name="McGarry J.W."/>
            <person name="Darby A.C."/>
            <person name="Makepeace B.L."/>
        </authorList>
    </citation>
    <scope>NUCLEOTIDE SEQUENCE [LARGE SCALE GENOMIC DNA]</scope>
    <source>
        <strain evidence="2">UoL-WK</strain>
    </source>
</reference>
<evidence type="ECO:0000256" key="1">
    <source>
        <dbReference type="SAM" id="MobiDB-lite"/>
    </source>
</evidence>
<feature type="non-terminal residue" evidence="2">
    <location>
        <position position="1"/>
    </location>
</feature>
<evidence type="ECO:0000313" key="3">
    <source>
        <dbReference type="Proteomes" id="UP000285301"/>
    </source>
</evidence>
<dbReference type="STRING" id="1965070.A0A3S3P256"/>
<sequence length="125" mass="14751">IQVSPKDYLEMEGHLTVHIEWVDSILLFNNLYHKYDDLPRIQGQQMRREVAALQAENYSLERQLFSYQKSISMVSARSQRGTEAYLTNERASYGIHHVHHKPSHRESPTLEEAHHLPESEYKYSE</sequence>
<accession>A0A3S3P256</accession>
<gene>
    <name evidence="2" type="ORF">B4U79_07028</name>
</gene>
<comment type="caution">
    <text evidence="2">The sequence shown here is derived from an EMBL/GenBank/DDBJ whole genome shotgun (WGS) entry which is preliminary data.</text>
</comment>
<proteinExistence type="predicted"/>
<dbReference type="Proteomes" id="UP000285301">
    <property type="component" value="Unassembled WGS sequence"/>
</dbReference>
<organism evidence="2 3">
    <name type="scientific">Dinothrombium tinctorium</name>
    <dbReference type="NCBI Taxonomy" id="1965070"/>
    <lineage>
        <taxon>Eukaryota</taxon>
        <taxon>Metazoa</taxon>
        <taxon>Ecdysozoa</taxon>
        <taxon>Arthropoda</taxon>
        <taxon>Chelicerata</taxon>
        <taxon>Arachnida</taxon>
        <taxon>Acari</taxon>
        <taxon>Acariformes</taxon>
        <taxon>Trombidiformes</taxon>
        <taxon>Prostigmata</taxon>
        <taxon>Anystina</taxon>
        <taxon>Parasitengona</taxon>
        <taxon>Trombidioidea</taxon>
        <taxon>Trombidiidae</taxon>
        <taxon>Dinothrombium</taxon>
    </lineage>
</organism>
<name>A0A3S3P256_9ACAR</name>
<dbReference type="EMBL" id="NCKU01006457">
    <property type="protein sequence ID" value="RWS03481.1"/>
    <property type="molecule type" value="Genomic_DNA"/>
</dbReference>
<feature type="region of interest" description="Disordered" evidence="1">
    <location>
        <begin position="97"/>
        <end position="125"/>
    </location>
</feature>
<evidence type="ECO:0000313" key="2">
    <source>
        <dbReference type="EMBL" id="RWS03481.1"/>
    </source>
</evidence>
<feature type="compositionally biased region" description="Basic and acidic residues" evidence="1">
    <location>
        <begin position="104"/>
        <end position="125"/>
    </location>
</feature>
<keyword evidence="3" id="KW-1185">Reference proteome</keyword>
<dbReference type="OrthoDB" id="10035275at2759"/>
<protein>
    <submittedName>
        <fullName evidence="2">Uncharacterized protein</fullName>
    </submittedName>
</protein>